<protein>
    <submittedName>
        <fullName evidence="2">Phage capsid protein</fullName>
    </submittedName>
</protein>
<evidence type="ECO:0000256" key="1">
    <source>
        <dbReference type="SAM" id="MobiDB-lite"/>
    </source>
</evidence>
<proteinExistence type="predicted"/>
<gene>
    <name evidence="3" type="ORF">SAMN05421680_1386</name>
    <name evidence="2" type="ORF">Xmau_04304</name>
</gene>
<dbReference type="EMBL" id="FORG01000038">
    <property type="protein sequence ID" value="SFK22254.1"/>
    <property type="molecule type" value="Genomic_DNA"/>
</dbReference>
<evidence type="ECO:0000313" key="3">
    <source>
        <dbReference type="EMBL" id="SFK22254.1"/>
    </source>
</evidence>
<evidence type="ECO:0000313" key="5">
    <source>
        <dbReference type="Proteomes" id="UP000224607"/>
    </source>
</evidence>
<dbReference type="Proteomes" id="UP000224607">
    <property type="component" value="Unassembled WGS sequence"/>
</dbReference>
<dbReference type="EMBL" id="NITY01000029">
    <property type="protein sequence ID" value="PHM36295.1"/>
    <property type="molecule type" value="Genomic_DNA"/>
</dbReference>
<evidence type="ECO:0000313" key="4">
    <source>
        <dbReference type="Proteomes" id="UP000198919"/>
    </source>
</evidence>
<dbReference type="Proteomes" id="UP000198919">
    <property type="component" value="Unassembled WGS sequence"/>
</dbReference>
<feature type="compositionally biased region" description="Basic and acidic residues" evidence="1">
    <location>
        <begin position="25"/>
        <end position="44"/>
    </location>
</feature>
<accession>A0A1I3XRV1</accession>
<reference evidence="2 5" key="3">
    <citation type="journal article" date="2017" name="Nat. Microbiol.">
        <title>Natural product diversity associated with the nematode symbionts Photorhabdus and Xenorhabdus.</title>
        <authorList>
            <person name="Tobias N.J."/>
            <person name="Wolff H."/>
            <person name="Djahanschiri B."/>
            <person name="Grundmann F."/>
            <person name="Kronenwerth M."/>
            <person name="Shi Y.M."/>
            <person name="Simonyi S."/>
            <person name="Grun P."/>
            <person name="Shapiro-Ilan D."/>
            <person name="Pidot S.J."/>
            <person name="Stinear T.P."/>
            <person name="Ebersberger I."/>
            <person name="Bode H.B."/>
        </authorList>
    </citation>
    <scope>NUCLEOTIDE SEQUENCE [LARGE SCALE GENOMIC DNA]</scope>
    <source>
        <strain evidence="2 5">DSM 17908</strain>
    </source>
</reference>
<reference evidence="4" key="2">
    <citation type="submission" date="2016-10" db="EMBL/GenBank/DDBJ databases">
        <authorList>
            <person name="Varghese N."/>
            <person name="Submissions S."/>
        </authorList>
    </citation>
    <scope>NUCLEOTIDE SEQUENCE [LARGE SCALE GENOMIC DNA]</scope>
    <source>
        <strain evidence="4">DSM 17908</strain>
    </source>
</reference>
<reference evidence="3" key="1">
    <citation type="submission" date="2016-10" db="EMBL/GenBank/DDBJ databases">
        <authorList>
            <person name="de Groot N.N."/>
        </authorList>
    </citation>
    <scope>NUCLEOTIDE SEQUENCE [LARGE SCALE GENOMIC DNA]</scope>
    <source>
        <strain evidence="3">DSM 17908</strain>
    </source>
</reference>
<sequence length="92" mass="10873">MKKLLELRQQKATLTEQMRSLLTKAEAEKRSLSEDEAKQFDTRRQRLYHNDYPITGSPTPSPNYLHESLNNLTPEEYRMMNENAEISKSTWN</sequence>
<evidence type="ECO:0000313" key="2">
    <source>
        <dbReference type="EMBL" id="PHM36295.1"/>
    </source>
</evidence>
<dbReference type="AlphaFoldDB" id="A0A1I3XRV1"/>
<dbReference type="STRING" id="351675.SAMN05421680_1386"/>
<feature type="region of interest" description="Disordered" evidence="1">
    <location>
        <begin position="25"/>
        <end position="65"/>
    </location>
</feature>
<keyword evidence="5" id="KW-1185">Reference proteome</keyword>
<name>A0A1I3XRV1_9GAMM</name>
<organism evidence="3 4">
    <name type="scientific">Xenorhabdus mauleonii</name>
    <dbReference type="NCBI Taxonomy" id="351675"/>
    <lineage>
        <taxon>Bacteria</taxon>
        <taxon>Pseudomonadati</taxon>
        <taxon>Pseudomonadota</taxon>
        <taxon>Gammaproteobacteria</taxon>
        <taxon>Enterobacterales</taxon>
        <taxon>Morganellaceae</taxon>
        <taxon>Xenorhabdus</taxon>
    </lineage>
</organism>